<evidence type="ECO:0000313" key="5">
    <source>
        <dbReference type="WBParaSite" id="scaffold3348_cov221.g6478"/>
    </source>
</evidence>
<dbReference type="AlphaFoldDB" id="A0A915M635"/>
<dbReference type="PROSITE" id="PS51808">
    <property type="entry name" value="CHCH"/>
    <property type="match status" value="1"/>
</dbReference>
<dbReference type="Proteomes" id="UP000887561">
    <property type="component" value="Unplaced"/>
</dbReference>
<reference evidence="5" key="1">
    <citation type="submission" date="2022-11" db="UniProtKB">
        <authorList>
            <consortium name="WormBaseParasite"/>
        </authorList>
    </citation>
    <scope>IDENTIFICATION</scope>
</reference>
<dbReference type="InterPro" id="IPR042289">
    <property type="entry name" value="COA6"/>
</dbReference>
<dbReference type="PANTHER" id="PTHR46690:SF1">
    <property type="entry name" value="CYTOCHROME C OXIDASE ASSEMBLY FACTOR 6 HOMOLOG"/>
    <property type="match status" value="1"/>
</dbReference>
<dbReference type="InterPro" id="IPR036549">
    <property type="entry name" value="CX6/COA6-like_sf"/>
</dbReference>
<organism evidence="4 5">
    <name type="scientific">Meloidogyne javanica</name>
    <name type="common">Root-knot nematode worm</name>
    <dbReference type="NCBI Taxonomy" id="6303"/>
    <lineage>
        <taxon>Eukaryota</taxon>
        <taxon>Metazoa</taxon>
        <taxon>Ecdysozoa</taxon>
        <taxon>Nematoda</taxon>
        <taxon>Chromadorea</taxon>
        <taxon>Rhabditida</taxon>
        <taxon>Tylenchina</taxon>
        <taxon>Tylenchomorpha</taxon>
        <taxon>Tylenchoidea</taxon>
        <taxon>Meloidogynidae</taxon>
        <taxon>Meloidogyninae</taxon>
        <taxon>Meloidogyne</taxon>
        <taxon>Meloidogyne incognita group</taxon>
    </lineage>
</organism>
<comment type="subcellular location">
    <subcellularLocation>
        <location evidence="1">Mitochondrion</location>
    </subcellularLocation>
</comment>
<dbReference type="SUPFAM" id="SSF47694">
    <property type="entry name" value="Cytochrome c oxidase subunit h"/>
    <property type="match status" value="1"/>
</dbReference>
<dbReference type="GO" id="GO:0008535">
    <property type="term" value="P:respiratory chain complex IV assembly"/>
    <property type="evidence" value="ECO:0007669"/>
    <property type="project" value="InterPro"/>
</dbReference>
<name>A0A915M635_MELJA</name>
<protein>
    <submittedName>
        <fullName evidence="5">Uncharacterized protein</fullName>
    </submittedName>
</protein>
<dbReference type="WBParaSite" id="scaffold3348_cov221.g6478">
    <property type="protein sequence ID" value="scaffold3348_cov221.g6478"/>
    <property type="gene ID" value="scaffold3348_cov221.g6478"/>
</dbReference>
<dbReference type="GO" id="GO:0005739">
    <property type="term" value="C:mitochondrion"/>
    <property type="evidence" value="ECO:0007669"/>
    <property type="project" value="UniProtKB-SubCell"/>
</dbReference>
<keyword evidence="4" id="KW-1185">Reference proteome</keyword>
<sequence length="319" mass="36975">MSETNKGLLVNRKDCYHYRDLYFDCLEKNNENKNRCHREFEKFSDVCQSTWVSHFIRKRGVEKYKKNAEPKQDGKSDTNVTSDIKNVANASNQTDAIQVPFTTTLKTPQKTNFEKIKNDKINQHFIRLLEELFSNNLPLEALNYCYTIFSTNFVINSRTLMLAAKIVAMCHTTKTTISSIDSNKLNLILNKIQKELPNCENSIKLTIQLLLDAKEFNNTNQCKELLELFMDQIVSIGKTITSEEFKCIQTALSYYKDWKVEEATISKETLECSICKEKLPEQKPLDNEQFLKLRDAFREHLQDGLSNRISGENTGKGFF</sequence>
<proteinExistence type="predicted"/>
<keyword evidence="3" id="KW-1015">Disulfide bond</keyword>
<dbReference type="Gene3D" id="1.10.10.140">
    <property type="entry name" value="Cytochrome c oxidase, subunit VIb"/>
    <property type="match status" value="1"/>
</dbReference>
<evidence type="ECO:0000256" key="2">
    <source>
        <dbReference type="ARBA" id="ARBA00023128"/>
    </source>
</evidence>
<evidence type="ECO:0000256" key="3">
    <source>
        <dbReference type="ARBA" id="ARBA00023157"/>
    </source>
</evidence>
<dbReference type="Pfam" id="PF02297">
    <property type="entry name" value="COX6B"/>
    <property type="match status" value="1"/>
</dbReference>
<evidence type="ECO:0000256" key="1">
    <source>
        <dbReference type="ARBA" id="ARBA00004173"/>
    </source>
</evidence>
<dbReference type="InterPro" id="IPR048280">
    <property type="entry name" value="COX6B-like"/>
</dbReference>
<keyword evidence="2" id="KW-0496">Mitochondrion</keyword>
<dbReference type="PANTHER" id="PTHR46690">
    <property type="entry name" value="CYTOCHROME C OXIDASE ASSEMBLY FACTOR 6 HOMOLOG"/>
    <property type="match status" value="1"/>
</dbReference>
<dbReference type="GO" id="GO:0042775">
    <property type="term" value="P:mitochondrial ATP synthesis coupled electron transport"/>
    <property type="evidence" value="ECO:0007669"/>
    <property type="project" value="TreeGrafter"/>
</dbReference>
<accession>A0A915M635</accession>
<evidence type="ECO:0000313" key="4">
    <source>
        <dbReference type="Proteomes" id="UP000887561"/>
    </source>
</evidence>